<evidence type="ECO:0000256" key="1">
    <source>
        <dbReference type="SAM" id="MobiDB-lite"/>
    </source>
</evidence>
<name>A0A433DER8_9FUNG</name>
<evidence type="ECO:0000313" key="3">
    <source>
        <dbReference type="Proteomes" id="UP000268093"/>
    </source>
</evidence>
<keyword evidence="3" id="KW-1185">Reference proteome</keyword>
<protein>
    <submittedName>
        <fullName evidence="2">Uncharacterized protein</fullName>
    </submittedName>
</protein>
<proteinExistence type="predicted"/>
<organism evidence="2 3">
    <name type="scientific">Jimgerdemannia flammicorona</name>
    <dbReference type="NCBI Taxonomy" id="994334"/>
    <lineage>
        <taxon>Eukaryota</taxon>
        <taxon>Fungi</taxon>
        <taxon>Fungi incertae sedis</taxon>
        <taxon>Mucoromycota</taxon>
        <taxon>Mucoromycotina</taxon>
        <taxon>Endogonomycetes</taxon>
        <taxon>Endogonales</taxon>
        <taxon>Endogonaceae</taxon>
        <taxon>Jimgerdemannia</taxon>
    </lineage>
</organism>
<feature type="region of interest" description="Disordered" evidence="1">
    <location>
        <begin position="53"/>
        <end position="77"/>
    </location>
</feature>
<evidence type="ECO:0000313" key="2">
    <source>
        <dbReference type="EMBL" id="RUP49327.1"/>
    </source>
</evidence>
<accession>A0A433DER8</accession>
<dbReference type="AlphaFoldDB" id="A0A433DER8"/>
<comment type="caution">
    <text evidence="2">The sequence shown here is derived from an EMBL/GenBank/DDBJ whole genome shotgun (WGS) entry which is preliminary data.</text>
</comment>
<reference evidence="2 3" key="1">
    <citation type="journal article" date="2018" name="New Phytol.">
        <title>Phylogenomics of Endogonaceae and evolution of mycorrhizas within Mucoromycota.</title>
        <authorList>
            <person name="Chang Y."/>
            <person name="Desiro A."/>
            <person name="Na H."/>
            <person name="Sandor L."/>
            <person name="Lipzen A."/>
            <person name="Clum A."/>
            <person name="Barry K."/>
            <person name="Grigoriev I.V."/>
            <person name="Martin F.M."/>
            <person name="Stajich J.E."/>
            <person name="Smith M.E."/>
            <person name="Bonito G."/>
            <person name="Spatafora J.W."/>
        </authorList>
    </citation>
    <scope>NUCLEOTIDE SEQUENCE [LARGE SCALE GENOMIC DNA]</scope>
    <source>
        <strain evidence="2 3">GMNB39</strain>
    </source>
</reference>
<sequence length="93" mass="10632">MPARYFPPSASGLRLELHSSILMQLDSRTAGISVPIWGLQLLRGSRQFLAEPQLRHSSPSHQKFMQVDSHASKTDPYYPPQQVTYHYQKYACT</sequence>
<dbReference type="EMBL" id="RBNI01002401">
    <property type="protein sequence ID" value="RUP49327.1"/>
    <property type="molecule type" value="Genomic_DNA"/>
</dbReference>
<dbReference type="Proteomes" id="UP000268093">
    <property type="component" value="Unassembled WGS sequence"/>
</dbReference>
<gene>
    <name evidence="2" type="ORF">BC936DRAFT_142784</name>
</gene>